<organism evidence="1">
    <name type="scientific">Streptomyces sp. NBC_00003</name>
    <dbReference type="NCBI Taxonomy" id="2903608"/>
    <lineage>
        <taxon>Bacteria</taxon>
        <taxon>Bacillati</taxon>
        <taxon>Actinomycetota</taxon>
        <taxon>Actinomycetes</taxon>
        <taxon>Kitasatosporales</taxon>
        <taxon>Streptomycetaceae</taxon>
        <taxon>Streptomyces</taxon>
    </lineage>
</organism>
<sequence length="86" mass="9371">MDAGMGAGGGTDAEMEMRREVAVLAGGPADGLRMYVDGRPSVVQVTYPCEWESPTPGVRAEAVYVYRRDHRSYEEPLRYGFDGASP</sequence>
<accession>A0AAU2VDY6</accession>
<protein>
    <recommendedName>
        <fullName evidence="2">DUF427 domain-containing protein</fullName>
    </recommendedName>
</protein>
<dbReference type="EMBL" id="CP108318">
    <property type="protein sequence ID" value="WTW65717.1"/>
    <property type="molecule type" value="Genomic_DNA"/>
</dbReference>
<evidence type="ECO:0008006" key="2">
    <source>
        <dbReference type="Google" id="ProtNLM"/>
    </source>
</evidence>
<proteinExistence type="predicted"/>
<name>A0AAU2VDY6_9ACTN</name>
<evidence type="ECO:0000313" key="1">
    <source>
        <dbReference type="EMBL" id="WTW65717.1"/>
    </source>
</evidence>
<reference evidence="1" key="1">
    <citation type="submission" date="2022-10" db="EMBL/GenBank/DDBJ databases">
        <title>The complete genomes of actinobacterial strains from the NBC collection.</title>
        <authorList>
            <person name="Joergensen T.S."/>
            <person name="Alvarez Arevalo M."/>
            <person name="Sterndorff E.B."/>
            <person name="Faurdal D."/>
            <person name="Vuksanovic O."/>
            <person name="Mourched A.-S."/>
            <person name="Charusanti P."/>
            <person name="Shaw S."/>
            <person name="Blin K."/>
            <person name="Weber T."/>
        </authorList>
    </citation>
    <scope>NUCLEOTIDE SEQUENCE</scope>
    <source>
        <strain evidence="1">NBC_00003</strain>
    </source>
</reference>
<gene>
    <name evidence="1" type="ORF">OG549_36590</name>
</gene>
<dbReference type="AlphaFoldDB" id="A0AAU2VDY6"/>